<dbReference type="GO" id="GO:0031177">
    <property type="term" value="F:phosphopantetheine binding"/>
    <property type="evidence" value="ECO:0007669"/>
    <property type="project" value="InterPro"/>
</dbReference>
<organism evidence="4 5">
    <name type="scientific">Ascosphaera apis ARSEF 7405</name>
    <dbReference type="NCBI Taxonomy" id="392613"/>
    <lineage>
        <taxon>Eukaryota</taxon>
        <taxon>Fungi</taxon>
        <taxon>Dikarya</taxon>
        <taxon>Ascomycota</taxon>
        <taxon>Pezizomycotina</taxon>
        <taxon>Eurotiomycetes</taxon>
        <taxon>Eurotiomycetidae</taxon>
        <taxon>Onygenales</taxon>
        <taxon>Ascosphaeraceae</taxon>
        <taxon>Ascosphaera</taxon>
    </lineage>
</organism>
<dbReference type="SUPFAM" id="SSF56801">
    <property type="entry name" value="Acetyl-CoA synthetase-like"/>
    <property type="match status" value="1"/>
</dbReference>
<dbReference type="Proteomes" id="UP000242877">
    <property type="component" value="Unassembled WGS sequence"/>
</dbReference>
<dbReference type="EMBL" id="AZGZ01000004">
    <property type="protein sequence ID" value="KZZ95662.1"/>
    <property type="molecule type" value="Genomic_DNA"/>
</dbReference>
<dbReference type="InterPro" id="IPR036736">
    <property type="entry name" value="ACP-like_sf"/>
</dbReference>
<dbReference type="Pfam" id="PF00550">
    <property type="entry name" value="PP-binding"/>
    <property type="match status" value="1"/>
</dbReference>
<feature type="domain" description="Carrier" evidence="3">
    <location>
        <begin position="550"/>
        <end position="627"/>
    </location>
</feature>
<dbReference type="InterPro" id="IPR051414">
    <property type="entry name" value="Adenylate-forming_Reductase"/>
</dbReference>
<dbReference type="PANTHER" id="PTHR43439:SF2">
    <property type="entry name" value="ENZYME, PUTATIVE (JCVI)-RELATED"/>
    <property type="match status" value="1"/>
</dbReference>
<evidence type="ECO:0000256" key="1">
    <source>
        <dbReference type="ARBA" id="ARBA00022450"/>
    </source>
</evidence>
<dbReference type="SUPFAM" id="SSF51735">
    <property type="entry name" value="NAD(P)-binding Rossmann-fold domains"/>
    <property type="match status" value="1"/>
</dbReference>
<accession>A0A162IKY6</accession>
<dbReference type="PANTHER" id="PTHR43439">
    <property type="entry name" value="PHENYLACETATE-COENZYME A LIGASE"/>
    <property type="match status" value="1"/>
</dbReference>
<dbReference type="InterPro" id="IPR000873">
    <property type="entry name" value="AMP-dep_synth/lig_dom"/>
</dbReference>
<protein>
    <submittedName>
        <fullName evidence="4">Male sterility, NAD-binding protein</fullName>
    </submittedName>
</protein>
<dbReference type="Gene3D" id="1.10.1200.10">
    <property type="entry name" value="ACP-like"/>
    <property type="match status" value="1"/>
</dbReference>
<dbReference type="Gene3D" id="3.40.50.12780">
    <property type="entry name" value="N-terminal domain of ligase-like"/>
    <property type="match status" value="1"/>
</dbReference>
<dbReference type="PROSITE" id="PS50075">
    <property type="entry name" value="CARRIER"/>
    <property type="match status" value="1"/>
</dbReference>
<name>A0A162IKY6_9EURO</name>
<dbReference type="AlphaFoldDB" id="A0A162IKY6"/>
<evidence type="ECO:0000259" key="3">
    <source>
        <dbReference type="PROSITE" id="PS50075"/>
    </source>
</evidence>
<keyword evidence="5" id="KW-1185">Reference proteome</keyword>
<dbReference type="Gene3D" id="3.40.50.720">
    <property type="entry name" value="NAD(P)-binding Rossmann-like Domain"/>
    <property type="match status" value="1"/>
</dbReference>
<dbReference type="InterPro" id="IPR020806">
    <property type="entry name" value="PKS_PP-bd"/>
</dbReference>
<dbReference type="SUPFAM" id="SSF47336">
    <property type="entry name" value="ACP-like"/>
    <property type="match status" value="1"/>
</dbReference>
<dbReference type="InterPro" id="IPR042099">
    <property type="entry name" value="ANL_N_sf"/>
</dbReference>
<dbReference type="InterPro" id="IPR036291">
    <property type="entry name" value="NAD(P)-bd_dom_sf"/>
</dbReference>
<evidence type="ECO:0000256" key="2">
    <source>
        <dbReference type="ARBA" id="ARBA00022553"/>
    </source>
</evidence>
<gene>
    <name evidence="4" type="ORF">AAP_01338</name>
</gene>
<keyword evidence="1" id="KW-0596">Phosphopantetheine</keyword>
<evidence type="ECO:0000313" key="4">
    <source>
        <dbReference type="EMBL" id="KZZ95662.1"/>
    </source>
</evidence>
<dbReference type="VEuPathDB" id="FungiDB:AAP_01338"/>
<dbReference type="PROSITE" id="PS00455">
    <property type="entry name" value="AMP_BINDING"/>
    <property type="match status" value="1"/>
</dbReference>
<evidence type="ECO:0000313" key="5">
    <source>
        <dbReference type="Proteomes" id="UP000242877"/>
    </source>
</evidence>
<dbReference type="InterPro" id="IPR013120">
    <property type="entry name" value="FAR_NAD-bd"/>
</dbReference>
<dbReference type="Pfam" id="PF07993">
    <property type="entry name" value="NAD_binding_4"/>
    <property type="match status" value="1"/>
</dbReference>
<proteinExistence type="predicted"/>
<dbReference type="OrthoDB" id="429813at2759"/>
<keyword evidence="2" id="KW-0597">Phosphoprotein</keyword>
<dbReference type="Pfam" id="PF23562">
    <property type="entry name" value="AMP-binding_C_3"/>
    <property type="match status" value="1"/>
</dbReference>
<comment type="caution">
    <text evidence="4">The sequence shown here is derived from an EMBL/GenBank/DDBJ whole genome shotgun (WGS) entry which is preliminary data.</text>
</comment>
<dbReference type="Pfam" id="PF00501">
    <property type="entry name" value="AMP-binding"/>
    <property type="match status" value="1"/>
</dbReference>
<reference evidence="4 5" key="1">
    <citation type="journal article" date="2016" name="Genome Biol. Evol.">
        <title>Divergent and convergent evolution of fungal pathogenicity.</title>
        <authorList>
            <person name="Shang Y."/>
            <person name="Xiao G."/>
            <person name="Zheng P."/>
            <person name="Cen K."/>
            <person name="Zhan S."/>
            <person name="Wang C."/>
        </authorList>
    </citation>
    <scope>NUCLEOTIDE SEQUENCE [LARGE SCALE GENOMIC DNA]</scope>
    <source>
        <strain evidence="4 5">ARSEF 7405</strain>
    </source>
</reference>
<dbReference type="SMART" id="SM00823">
    <property type="entry name" value="PKS_PP"/>
    <property type="match status" value="1"/>
</dbReference>
<sequence length="1045" mass="116068">MAHMTEDHINYLYKTFGKLNVLDDIIQFRKTDDVQSPILAYTKGEKSVADYEYFTAQELDRLIDGNVQQLIKLGLGPSDEKQSVGLLAPSTLDFVVTFFAISRLGHTILTLSPRLAPVAIANLLKENDCRQLLCGDTAKLKQNVDEARNLFTFAIHPVPSRHEYDVPTTSYFERQFDREAESLKPCVIIHSSGSTGIPKSIALTHRALLQHPMFGPGLHNFNALPWYHVHGIGSALQAMYFNKTAHMWNAALPMTAENLVTILDVVRPGALHTVPYVLGLMAESDKGIELLKQCKIVTAAGARTPDELGDKLVKAGVKFGTLFGMTEAGLLGDSTSRPDGDDAWEYIRVAKSIRSYVYFHCVDEKKKEYEAIYLKGHPALCAENTDFPAPGSWSSKDIFTPHPTIEDAWKYLTRIDDRVTLVNGEKVLPLPIEGRIRTEPFVRDCAVVGVDRPVPGLLAFRAKEFDHLSDAEFLEALWPAIQDANSRAEAFSQISKDMVSIIPSDVEYPHTDKNSIIRKQVYNRFKDEIDALYEGHTDNADDERVGNLEFDIAGFESFLLTAIKTHLGLEITADADFFAAGVDSLKAIQLRRVIQENIALHGHNLPQNVAYNCGNVHKLAEYLYSLQKGVQLQESPEDAYAAVRQMIEKYSIKKEVKAVTNSRTDDKFSVILTGATGSIGAHLLAQLVILPNIEKVYCFCRGENASGRVRESLNIRKIAQSEQFSDSYWDKIVGLETNTADADFGLDAETIATLKQDVGLIIHGAWPVNFNIGLNTFEDHIKGLYNLLQFSINVNRPQPAQIIFCSSISTALGAPTGSVIPDAPIKDISYAMGTGYSQSKYVGEEIMLDAARKGANAFNVRIGQIVGDTREGVWNETDSYPLIIRAATVMKIVPDIKETCEWLPVDTLAKAIVEISRNVENNQEAPRVFNLINPNQFEWQDLVLELQKSLEFKVVPLQEWLDMLNESAKGPEVRINPATKLADYFAELYGGDGSGVGGVKFEVKAAREFASAMQSPPDVLKAGLVQKFLRNWVPKWEKEAAAMGH</sequence>
<dbReference type="InterPro" id="IPR020845">
    <property type="entry name" value="AMP-binding_CS"/>
</dbReference>
<dbReference type="InterPro" id="IPR009081">
    <property type="entry name" value="PP-bd_ACP"/>
</dbReference>